<feature type="compositionally biased region" description="Pro residues" evidence="5">
    <location>
        <begin position="1"/>
        <end position="12"/>
    </location>
</feature>
<keyword evidence="3" id="KW-0378">Hydrolase</keyword>
<dbReference type="OrthoDB" id="407146at2759"/>
<dbReference type="AlphaFoldDB" id="A0A0D2AYF4"/>
<dbReference type="HOGENOM" id="CLU_043960_0_1_1"/>
<feature type="region of interest" description="Disordered" evidence="5">
    <location>
        <begin position="198"/>
        <end position="257"/>
    </location>
</feature>
<evidence type="ECO:0000256" key="3">
    <source>
        <dbReference type="ARBA" id="ARBA00022801"/>
    </source>
</evidence>
<dbReference type="Proteomes" id="UP000053342">
    <property type="component" value="Unassembled WGS sequence"/>
</dbReference>
<reference evidence="6 7" key="1">
    <citation type="submission" date="2015-01" db="EMBL/GenBank/DDBJ databases">
        <title>The Genome Sequence of Exophiala oligosperma CBS72588.</title>
        <authorList>
            <consortium name="The Broad Institute Genomics Platform"/>
            <person name="Cuomo C."/>
            <person name="de Hoog S."/>
            <person name="Gorbushina A."/>
            <person name="Stielow B."/>
            <person name="Teixiera M."/>
            <person name="Abouelleil A."/>
            <person name="Chapman S.B."/>
            <person name="Priest M."/>
            <person name="Young S.K."/>
            <person name="Wortman J."/>
            <person name="Nusbaum C."/>
            <person name="Birren B."/>
        </authorList>
    </citation>
    <scope>NUCLEOTIDE SEQUENCE [LARGE SCALE GENOMIC DNA]</scope>
    <source>
        <strain evidence="6 7">CBS 72588</strain>
    </source>
</reference>
<dbReference type="SUPFAM" id="SSF53182">
    <property type="entry name" value="Pyrrolidone carboxyl peptidase (pyroglutamate aminopeptidase)"/>
    <property type="match status" value="1"/>
</dbReference>
<keyword evidence="7" id="KW-1185">Reference proteome</keyword>
<evidence type="ECO:0000313" key="7">
    <source>
        <dbReference type="Proteomes" id="UP000053342"/>
    </source>
</evidence>
<evidence type="ECO:0000256" key="5">
    <source>
        <dbReference type="SAM" id="MobiDB-lite"/>
    </source>
</evidence>
<evidence type="ECO:0000313" key="6">
    <source>
        <dbReference type="EMBL" id="KIW44851.1"/>
    </source>
</evidence>
<feature type="region of interest" description="Disordered" evidence="5">
    <location>
        <begin position="358"/>
        <end position="381"/>
    </location>
</feature>
<feature type="region of interest" description="Disordered" evidence="5">
    <location>
        <begin position="290"/>
        <end position="315"/>
    </location>
</feature>
<dbReference type="PANTHER" id="PTHR23402:SF1">
    <property type="entry name" value="PYROGLUTAMYL-PEPTIDASE I"/>
    <property type="match status" value="1"/>
</dbReference>
<sequence>MGDAGPPTPPPVLVQDRPGIDTIETPDESPLKEVRVLVTGFGPFKSFLINPSWLIASALPDDLPPPATTATSGKGKYKIKLVIHPSAIRVSYSTVSETVPELIRLHDPDFILHIGMAGGRDCYSLETRGHRDGYRIKDVDNLDGYLCGECKWKRDGVPPLLYGMWDEDDVLRRWEVGVQKELVARGFLGSAGVDENEIKKTSKTEGGDATSTKTETETETETGTGTNFVWGNNSQNTSVEKANSNASVTGRRAEENRKRAVVKLSKDAGRFLCEYALFESLSYRWMEAEKKEKKKKKNRPTGPRDEDQQEQDEDKVRERLGKVAFLHVPGWTGVEDINRGVMIAEEAIKALIGSWEEGARRKTESDGKSVSTFTTQNSEVQ</sequence>
<dbReference type="STRING" id="215243.A0A0D2AYF4"/>
<dbReference type="Pfam" id="PF01470">
    <property type="entry name" value="Peptidase_C15"/>
    <property type="match status" value="1"/>
</dbReference>
<dbReference type="InterPro" id="IPR036440">
    <property type="entry name" value="Peptidase_C15-like_sf"/>
</dbReference>
<dbReference type="GO" id="GO:0006508">
    <property type="term" value="P:proteolysis"/>
    <property type="evidence" value="ECO:0007669"/>
    <property type="project" value="UniProtKB-KW"/>
</dbReference>
<organism evidence="6 7">
    <name type="scientific">Exophiala oligosperma</name>
    <dbReference type="NCBI Taxonomy" id="215243"/>
    <lineage>
        <taxon>Eukaryota</taxon>
        <taxon>Fungi</taxon>
        <taxon>Dikarya</taxon>
        <taxon>Ascomycota</taxon>
        <taxon>Pezizomycotina</taxon>
        <taxon>Eurotiomycetes</taxon>
        <taxon>Chaetothyriomycetidae</taxon>
        <taxon>Chaetothyriales</taxon>
        <taxon>Herpotrichiellaceae</taxon>
        <taxon>Exophiala</taxon>
    </lineage>
</organism>
<protein>
    <submittedName>
        <fullName evidence="6">Uncharacterized protein</fullName>
    </submittedName>
</protein>
<dbReference type="InterPro" id="IPR016125">
    <property type="entry name" value="Peptidase_C15-like"/>
</dbReference>
<accession>A0A0D2AYF4</accession>
<feature type="compositionally biased region" description="Polar residues" evidence="5">
    <location>
        <begin position="368"/>
        <end position="381"/>
    </location>
</feature>
<dbReference type="GeneID" id="27355367"/>
<proteinExistence type="inferred from homology"/>
<evidence type="ECO:0000256" key="1">
    <source>
        <dbReference type="ARBA" id="ARBA00006641"/>
    </source>
</evidence>
<dbReference type="GO" id="GO:0008234">
    <property type="term" value="F:cysteine-type peptidase activity"/>
    <property type="evidence" value="ECO:0007669"/>
    <property type="project" value="UniProtKB-KW"/>
</dbReference>
<feature type="compositionally biased region" description="Polar residues" evidence="5">
    <location>
        <begin position="227"/>
        <end position="248"/>
    </location>
</feature>
<gene>
    <name evidence="6" type="ORF">PV06_03293</name>
</gene>
<evidence type="ECO:0000256" key="2">
    <source>
        <dbReference type="ARBA" id="ARBA00022670"/>
    </source>
</evidence>
<keyword evidence="2" id="KW-0645">Protease</keyword>
<dbReference type="EMBL" id="KN847334">
    <property type="protein sequence ID" value="KIW44851.1"/>
    <property type="molecule type" value="Genomic_DNA"/>
</dbReference>
<dbReference type="PANTHER" id="PTHR23402">
    <property type="entry name" value="PROTEASE FAMILY C15 PYROGLUTAMYL-PEPTIDASE I-RELATED"/>
    <property type="match status" value="1"/>
</dbReference>
<feature type="compositionally biased region" description="Basic and acidic residues" evidence="5">
    <location>
        <begin position="358"/>
        <end position="367"/>
    </location>
</feature>
<keyword evidence="4" id="KW-0788">Thiol protease</keyword>
<evidence type="ECO:0000256" key="4">
    <source>
        <dbReference type="ARBA" id="ARBA00022807"/>
    </source>
</evidence>
<comment type="similarity">
    <text evidence="1">Belongs to the peptidase C15 family.</text>
</comment>
<feature type="region of interest" description="Disordered" evidence="5">
    <location>
        <begin position="1"/>
        <end position="26"/>
    </location>
</feature>
<dbReference type="RefSeq" id="XP_016265067.1">
    <property type="nucleotide sequence ID" value="XM_016404062.1"/>
</dbReference>
<dbReference type="VEuPathDB" id="FungiDB:PV06_03293"/>
<name>A0A0D2AYF4_9EURO</name>
<dbReference type="Gene3D" id="3.40.630.20">
    <property type="entry name" value="Peptidase C15, pyroglutamyl peptidase I-like"/>
    <property type="match status" value="1"/>
</dbReference>